<dbReference type="Proteomes" id="UP001431532">
    <property type="component" value="Unassembled WGS sequence"/>
</dbReference>
<reference evidence="3" key="1">
    <citation type="submission" date="2023-05" db="EMBL/GenBank/DDBJ databases">
        <title>Mariniplasma microaerophilum sp. nov., a novel anaerobic mollicute isolated from terrestrial mud volcano, Taman Peninsula, Russia.</title>
        <authorList>
            <person name="Khomyakova M.A."/>
            <person name="Merkel A.Y."/>
            <person name="Slobodkin A.I."/>
        </authorList>
    </citation>
    <scope>NUCLEOTIDE SEQUENCE</scope>
    <source>
        <strain evidence="3">M4Ah</strain>
    </source>
</reference>
<dbReference type="InterPro" id="IPR046806">
    <property type="entry name" value="MrpA_C/MbhE"/>
</dbReference>
<dbReference type="InterPro" id="IPR050616">
    <property type="entry name" value="CPA3_Na-H_Antiporter_A"/>
</dbReference>
<evidence type="ECO:0000313" key="3">
    <source>
        <dbReference type="EMBL" id="MDI6453274.1"/>
    </source>
</evidence>
<accession>A0AAW6UBB9</accession>
<keyword evidence="4" id="KW-1185">Reference proteome</keyword>
<dbReference type="EMBL" id="JASCXW010000023">
    <property type="protein sequence ID" value="MDI6453274.1"/>
    <property type="molecule type" value="Genomic_DNA"/>
</dbReference>
<keyword evidence="1" id="KW-0812">Transmembrane</keyword>
<sequence>MKKILTYTMFTLLFLILVINILMMPGDRGVNSPSYNDTVHHYLNESVNETGATNIVAAILADYRAFDTLGETIVLFTSIVAVASILKPAKADDMIKEEDNE</sequence>
<dbReference type="PANTHER" id="PTHR43373">
    <property type="entry name" value="NA(+)/H(+) ANTIPORTER SUBUNIT"/>
    <property type="match status" value="1"/>
</dbReference>
<organism evidence="3 4">
    <name type="scientific">Peloplasma aerotolerans</name>
    <dbReference type="NCBI Taxonomy" id="3044389"/>
    <lineage>
        <taxon>Bacteria</taxon>
        <taxon>Bacillati</taxon>
        <taxon>Mycoplasmatota</taxon>
        <taxon>Mollicutes</taxon>
        <taxon>Acholeplasmatales</taxon>
        <taxon>Acholeplasmataceae</taxon>
        <taxon>Peloplasma</taxon>
    </lineage>
</organism>
<protein>
    <recommendedName>
        <fullName evidence="2">MrpA C-terminal/MbhE domain-containing protein</fullName>
    </recommendedName>
</protein>
<feature type="domain" description="MrpA C-terminal/MbhE" evidence="2">
    <location>
        <begin position="34"/>
        <end position="87"/>
    </location>
</feature>
<evidence type="ECO:0000256" key="1">
    <source>
        <dbReference type="SAM" id="Phobius"/>
    </source>
</evidence>
<dbReference type="PANTHER" id="PTHR43373:SF1">
    <property type="entry name" value="NA(+)_H(+) ANTIPORTER SUBUNIT A"/>
    <property type="match status" value="1"/>
</dbReference>
<dbReference type="Pfam" id="PF20501">
    <property type="entry name" value="MbhE"/>
    <property type="match status" value="1"/>
</dbReference>
<feature type="transmembrane region" description="Helical" evidence="1">
    <location>
        <begin position="7"/>
        <end position="26"/>
    </location>
</feature>
<keyword evidence="1" id="KW-1133">Transmembrane helix</keyword>
<evidence type="ECO:0000313" key="4">
    <source>
        <dbReference type="Proteomes" id="UP001431532"/>
    </source>
</evidence>
<dbReference type="AlphaFoldDB" id="A0AAW6UBB9"/>
<name>A0AAW6UBB9_9MOLU</name>
<proteinExistence type="predicted"/>
<comment type="caution">
    <text evidence="3">The sequence shown here is derived from an EMBL/GenBank/DDBJ whole genome shotgun (WGS) entry which is preliminary data.</text>
</comment>
<feature type="transmembrane region" description="Helical" evidence="1">
    <location>
        <begin position="68"/>
        <end position="86"/>
    </location>
</feature>
<keyword evidence="1" id="KW-0472">Membrane</keyword>
<dbReference type="RefSeq" id="WP_282839704.1">
    <property type="nucleotide sequence ID" value="NZ_JASCXW010000023.1"/>
</dbReference>
<gene>
    <name evidence="3" type="ORF">QJ521_06840</name>
</gene>
<evidence type="ECO:0000259" key="2">
    <source>
        <dbReference type="Pfam" id="PF20501"/>
    </source>
</evidence>